<dbReference type="EMBL" id="FXTD01000001">
    <property type="protein sequence ID" value="SMO33158.1"/>
    <property type="molecule type" value="Genomic_DNA"/>
</dbReference>
<dbReference type="OrthoDB" id="11410at2157"/>
<dbReference type="Pfam" id="PF25213">
    <property type="entry name" value="HVO_A0261_N"/>
    <property type="match status" value="1"/>
</dbReference>
<reference evidence="3 4" key="1">
    <citation type="submission" date="2017-05" db="EMBL/GenBank/DDBJ databases">
        <authorList>
            <person name="Varghese N."/>
            <person name="Submissions S."/>
        </authorList>
    </citation>
    <scope>NUCLEOTIDE SEQUENCE [LARGE SCALE GENOMIC DNA]</scope>
    <source>
        <strain evidence="3 4">DSM 19504</strain>
    </source>
</reference>
<evidence type="ECO:0000313" key="3">
    <source>
        <dbReference type="EMBL" id="SMO33158.1"/>
    </source>
</evidence>
<dbReference type="InterPro" id="IPR013561">
    <property type="entry name" value="FilR1_middle_dom"/>
</dbReference>
<dbReference type="InterPro" id="IPR036390">
    <property type="entry name" value="WH_DNA-bd_sf"/>
</dbReference>
<accession>A0A521AEE3</accession>
<feature type="domain" description="HVO-A0261-like N-terminal" evidence="2">
    <location>
        <begin position="13"/>
        <end position="88"/>
    </location>
</feature>
<dbReference type="AlphaFoldDB" id="A0A521AEE3"/>
<name>A0A521AEE3_9EURY</name>
<dbReference type="RefSeq" id="WP_142985049.1">
    <property type="nucleotide sequence ID" value="NZ_FXTD01000001.1"/>
</dbReference>
<proteinExistence type="predicted"/>
<evidence type="ECO:0000259" key="1">
    <source>
        <dbReference type="Pfam" id="PF08350"/>
    </source>
</evidence>
<gene>
    <name evidence="3" type="ORF">SAMN06264867_10194</name>
</gene>
<sequence>MGSDRSTLRDVLHKRADVFRTLEESSASKPELVERLSSSRSTVDRAIDDLAEMDCVESRNGTYSLSATGRVALSEYDRYAATTRTAERASRLLNNLPEGTTLPSVFLEDATVNVADPHAPSGASTASSRLLERATAMRGLAPTVLKSDVFIIDRELDRDPLDVSVVAEPAVVEALSELSDTPVATLLARDSFDLYRSAGSLPYALWVMETPEGDHAGITFRGTGDVTGLVTNDSADAVAWADAELEAYRERATLVDQPG</sequence>
<dbReference type="InterPro" id="IPR057527">
    <property type="entry name" value="HVO_A0261-like_N"/>
</dbReference>
<dbReference type="Proteomes" id="UP000319712">
    <property type="component" value="Unassembled WGS sequence"/>
</dbReference>
<feature type="domain" description="Methanogenesis regulatory protein FilR1 middle" evidence="1">
    <location>
        <begin position="127"/>
        <end position="251"/>
    </location>
</feature>
<evidence type="ECO:0000313" key="4">
    <source>
        <dbReference type="Proteomes" id="UP000319712"/>
    </source>
</evidence>
<keyword evidence="4" id="KW-1185">Reference proteome</keyword>
<dbReference type="Gene3D" id="1.10.10.10">
    <property type="entry name" value="Winged helix-like DNA-binding domain superfamily/Winged helix DNA-binding domain"/>
    <property type="match status" value="1"/>
</dbReference>
<dbReference type="SUPFAM" id="SSF46785">
    <property type="entry name" value="Winged helix' DNA-binding domain"/>
    <property type="match status" value="1"/>
</dbReference>
<dbReference type="Pfam" id="PF08350">
    <property type="entry name" value="FilR1_middle"/>
    <property type="match status" value="1"/>
</dbReference>
<protein>
    <submittedName>
        <fullName evidence="3">Predicted transcriptional regulator, contains HTH domain</fullName>
    </submittedName>
</protein>
<evidence type="ECO:0000259" key="2">
    <source>
        <dbReference type="Pfam" id="PF25213"/>
    </source>
</evidence>
<dbReference type="InterPro" id="IPR036388">
    <property type="entry name" value="WH-like_DNA-bd_sf"/>
</dbReference>
<organism evidence="3 4">
    <name type="scientific">Halorubrum cibi</name>
    <dbReference type="NCBI Taxonomy" id="413815"/>
    <lineage>
        <taxon>Archaea</taxon>
        <taxon>Methanobacteriati</taxon>
        <taxon>Methanobacteriota</taxon>
        <taxon>Stenosarchaea group</taxon>
        <taxon>Halobacteria</taxon>
        <taxon>Halobacteriales</taxon>
        <taxon>Haloferacaceae</taxon>
        <taxon>Halorubrum</taxon>
    </lineage>
</organism>